<organism evidence="1 2">
    <name type="scientific">Diatrype stigma</name>
    <dbReference type="NCBI Taxonomy" id="117547"/>
    <lineage>
        <taxon>Eukaryota</taxon>
        <taxon>Fungi</taxon>
        <taxon>Dikarya</taxon>
        <taxon>Ascomycota</taxon>
        <taxon>Pezizomycotina</taxon>
        <taxon>Sordariomycetes</taxon>
        <taxon>Xylariomycetidae</taxon>
        <taxon>Xylariales</taxon>
        <taxon>Diatrypaceae</taxon>
        <taxon>Diatrype</taxon>
    </lineage>
</organism>
<protein>
    <submittedName>
        <fullName evidence="1">Uncharacterized protein</fullName>
    </submittedName>
</protein>
<reference evidence="1 2" key="1">
    <citation type="submission" date="2024-02" db="EMBL/GenBank/DDBJ databases">
        <title>De novo assembly and annotation of 12 fungi associated with fruit tree decline syndrome in Ontario, Canada.</title>
        <authorList>
            <person name="Sulman M."/>
            <person name="Ellouze W."/>
            <person name="Ilyukhin E."/>
        </authorList>
    </citation>
    <scope>NUCLEOTIDE SEQUENCE [LARGE SCALE GENOMIC DNA]</scope>
    <source>
        <strain evidence="1 2">M11/M66-122</strain>
    </source>
</reference>
<dbReference type="Proteomes" id="UP001320420">
    <property type="component" value="Unassembled WGS sequence"/>
</dbReference>
<proteinExistence type="predicted"/>
<dbReference type="AlphaFoldDB" id="A0AAN9UC73"/>
<name>A0AAN9UC73_9PEZI</name>
<keyword evidence="2" id="KW-1185">Reference proteome</keyword>
<evidence type="ECO:0000313" key="1">
    <source>
        <dbReference type="EMBL" id="KAK7745256.1"/>
    </source>
</evidence>
<accession>A0AAN9UC73</accession>
<gene>
    <name evidence="1" type="ORF">SLS62_009808</name>
</gene>
<dbReference type="EMBL" id="JAKJXP020000109">
    <property type="protein sequence ID" value="KAK7745256.1"/>
    <property type="molecule type" value="Genomic_DNA"/>
</dbReference>
<sequence>MSVAGIDRRNLMAEVEPVEALTSITLVDENPQWTTLVVGTRSGHVFTLQIRTNKHEMFPLKFGSSPAQVVPINLDGEQSAIMVCNSAELTMMANYSGYQQAQFEKIDRVWLTDPNDPTVPSVNSVARLYRQGQEEAGAMNLAMISGNRILFSQLQRQPLPVPRHFPVGGAPTQVLYSSRLRALITVVSKDGIPSLHFFDPETGRDLSHPVKEVKGEDGVRKFVDTDHIECLGVPGTRIITLSDWRYQHGGNAWEWLILAGKVRDEEGLLLVVSAESERYQTPEGPSRRVRFWSRLKKVVDAPVWSVTRDEKGVFICSGLNIQYLLVNAADKKLKVAKEFELHSQAAWMQVVDGRLHVVTVKHSLMILDYKGGTSINENQMILLHSDPVARRAGHCVEVGSFPERAISMVSDFSCGVYGLWSTSVDDEPLKLVFQAELDASVRRFARGHTRPPWELATRKPRFGCVPSRRDMADVLGISLDGSLRHFTLLKKEAWQFLRFIQNLAMASSKICPHTYSNVFHGNFNPEPQPKPELMMQVDGDILQRCLDERILEDIASDPEHAARFRELIRALKEPRDPNTPATTQTLHDNAEHFKIAYKILEYYLAPVL</sequence>
<evidence type="ECO:0000313" key="2">
    <source>
        <dbReference type="Proteomes" id="UP001320420"/>
    </source>
</evidence>
<comment type="caution">
    <text evidence="1">The sequence shown here is derived from an EMBL/GenBank/DDBJ whole genome shotgun (WGS) entry which is preliminary data.</text>
</comment>